<sequence length="392" mass="44012">MSEKVAESVKRNAPRLRLTLPQIFCIVGFVQAAVVIGLYRYEQRHSEDNSSADEELSYVFAQWQQYMGPNSFQVPSNYVVPTNLAIILFAFVYECLLICDAIYNQNSVQVTAVCFINAGLVVTTALSRLQLKNAIYSMADARDANGQPLVHLDQDIWGNVRGIMIASPIILGIGTALLFAILFKLLKHFSWIKYQHLNGDLIMRRRYLVYQGFLALLKIDFFMVIAFLTIYAVNVLSWRGWEFYATIAFAIGMILIPLLAAYLVRRESVPGMLVILTLFSAAIAYFVFKLHLMYAPSKTHYLYEATLTISTSYACLSIFFLSLTVACGVVCMLNFGHGLRGYLVNEHQEVGEEVADVHYGVGLRGGPQGVNLGDSYISLAPRDRMSRRLSLD</sequence>
<accession>S3EFP9</accession>
<name>S3EFP9_GLAL2</name>
<organism evidence="2 3">
    <name type="scientific">Glarea lozoyensis (strain ATCC 20868 / MF5171)</name>
    <dbReference type="NCBI Taxonomy" id="1116229"/>
    <lineage>
        <taxon>Eukaryota</taxon>
        <taxon>Fungi</taxon>
        <taxon>Dikarya</taxon>
        <taxon>Ascomycota</taxon>
        <taxon>Pezizomycotina</taxon>
        <taxon>Leotiomycetes</taxon>
        <taxon>Helotiales</taxon>
        <taxon>Helotiaceae</taxon>
        <taxon>Glarea</taxon>
    </lineage>
</organism>
<feature type="transmembrane region" description="Helical" evidence="1">
    <location>
        <begin position="110"/>
        <end position="129"/>
    </location>
</feature>
<dbReference type="KEGG" id="glz:GLAREA_09176"/>
<evidence type="ECO:0000313" key="2">
    <source>
        <dbReference type="EMBL" id="EPE37013.1"/>
    </source>
</evidence>
<dbReference type="EMBL" id="KE145352">
    <property type="protein sequence ID" value="EPE37013.1"/>
    <property type="molecule type" value="Genomic_DNA"/>
</dbReference>
<feature type="transmembrane region" description="Helical" evidence="1">
    <location>
        <begin position="207"/>
        <end position="231"/>
    </location>
</feature>
<dbReference type="OMA" id="SWWPETR"/>
<feature type="transmembrane region" description="Helical" evidence="1">
    <location>
        <begin position="84"/>
        <end position="103"/>
    </location>
</feature>
<evidence type="ECO:0000256" key="1">
    <source>
        <dbReference type="SAM" id="Phobius"/>
    </source>
</evidence>
<gene>
    <name evidence="2" type="ORF">GLAREA_09176</name>
</gene>
<protein>
    <submittedName>
        <fullName evidence="2">Uncharacterized protein</fullName>
    </submittedName>
</protein>
<feature type="transmembrane region" description="Helical" evidence="1">
    <location>
        <begin position="311"/>
        <end position="335"/>
    </location>
</feature>
<reference evidence="2 3" key="1">
    <citation type="journal article" date="2013" name="BMC Genomics">
        <title>Genomics-driven discovery of the pneumocandin biosynthetic gene cluster in the fungus Glarea lozoyensis.</title>
        <authorList>
            <person name="Chen L."/>
            <person name="Yue Q."/>
            <person name="Zhang X."/>
            <person name="Xiang M."/>
            <person name="Wang C."/>
            <person name="Li S."/>
            <person name="Che Y."/>
            <person name="Ortiz-Lopez F.J."/>
            <person name="Bills G.F."/>
            <person name="Liu X."/>
            <person name="An Z."/>
        </authorList>
    </citation>
    <scope>NUCLEOTIDE SEQUENCE [LARGE SCALE GENOMIC DNA]</scope>
    <source>
        <strain evidence="3">ATCC 20868 / MF5171</strain>
    </source>
</reference>
<keyword evidence="1" id="KW-0472">Membrane</keyword>
<dbReference type="GO" id="GO:0005794">
    <property type="term" value="C:Golgi apparatus"/>
    <property type="evidence" value="ECO:0007669"/>
    <property type="project" value="TreeGrafter"/>
</dbReference>
<keyword evidence="1" id="KW-0812">Transmembrane</keyword>
<evidence type="ECO:0000313" key="3">
    <source>
        <dbReference type="Proteomes" id="UP000016922"/>
    </source>
</evidence>
<proteinExistence type="predicted"/>
<dbReference type="InterPro" id="IPR040410">
    <property type="entry name" value="UPF0658_Golgi"/>
</dbReference>
<dbReference type="eggNOG" id="ENOG502RRZT">
    <property type="taxonomic scope" value="Eukaryota"/>
</dbReference>
<feature type="transmembrane region" description="Helical" evidence="1">
    <location>
        <begin position="243"/>
        <end position="264"/>
    </location>
</feature>
<dbReference type="OrthoDB" id="2448307at2759"/>
<dbReference type="Proteomes" id="UP000016922">
    <property type="component" value="Unassembled WGS sequence"/>
</dbReference>
<feature type="transmembrane region" description="Helical" evidence="1">
    <location>
        <begin position="271"/>
        <end position="291"/>
    </location>
</feature>
<dbReference type="PANTHER" id="PTHR34391:SF1">
    <property type="entry name" value="UPF0658 GOLGI APPARATUS MEMBRANE PROTEIN C1952.10C-RELATED"/>
    <property type="match status" value="1"/>
</dbReference>
<dbReference type="HOGENOM" id="CLU_704087_0_0_1"/>
<dbReference type="RefSeq" id="XP_008076328.1">
    <property type="nucleotide sequence ID" value="XM_008078137.1"/>
</dbReference>
<feature type="transmembrane region" description="Helical" evidence="1">
    <location>
        <begin position="20"/>
        <end position="41"/>
    </location>
</feature>
<keyword evidence="1" id="KW-1133">Transmembrane helix</keyword>
<dbReference type="PANTHER" id="PTHR34391">
    <property type="entry name" value="UPF0658 GOLGI APPARATUS MEMBRANE PROTEIN C1952.10C-RELATED"/>
    <property type="match status" value="1"/>
</dbReference>
<dbReference type="AlphaFoldDB" id="S3EFP9"/>
<keyword evidence="3" id="KW-1185">Reference proteome</keyword>
<dbReference type="GeneID" id="19468224"/>
<feature type="transmembrane region" description="Helical" evidence="1">
    <location>
        <begin position="163"/>
        <end position="186"/>
    </location>
</feature>